<dbReference type="AlphaFoldDB" id="A0AAV5SFA3"/>
<name>A0AAV5SFA3_9BILA</name>
<sequence>MAAAAYGRASRIDAGLWLYWEQRIELLEATNVRHLAMRARLLALQQTDCVRSNLDFDWFHTMVKMVSFSF</sequence>
<dbReference type="GO" id="GO:0006383">
    <property type="term" value="P:transcription by RNA polymerase III"/>
    <property type="evidence" value="ECO:0007669"/>
    <property type="project" value="InterPro"/>
</dbReference>
<evidence type="ECO:0000313" key="2">
    <source>
        <dbReference type="Proteomes" id="UP001432027"/>
    </source>
</evidence>
<dbReference type="PANTHER" id="PTHR23082">
    <property type="entry name" value="TRANSCRIPTION INITIATION FACTOR IIIC TFIIIC , POLYPEPTIDE 3-RELATED"/>
    <property type="match status" value="1"/>
</dbReference>
<reference evidence="1" key="1">
    <citation type="submission" date="2023-10" db="EMBL/GenBank/DDBJ databases">
        <title>Genome assembly of Pristionchus species.</title>
        <authorList>
            <person name="Yoshida K."/>
            <person name="Sommer R.J."/>
        </authorList>
    </citation>
    <scope>NUCLEOTIDE SEQUENCE</scope>
    <source>
        <strain evidence="1">RS0144</strain>
    </source>
</reference>
<accession>A0AAV5SFA3</accession>
<dbReference type="EMBL" id="BTSX01000001">
    <property type="protein sequence ID" value="GMS81367.1"/>
    <property type="molecule type" value="Genomic_DNA"/>
</dbReference>
<dbReference type="InterPro" id="IPR039340">
    <property type="entry name" value="Tfc4/TFIIIC-102/Sfc4"/>
</dbReference>
<dbReference type="PANTHER" id="PTHR23082:SF0">
    <property type="entry name" value="GENERAL TRANSCRIPTION FACTOR 3C POLYPEPTIDE 3"/>
    <property type="match status" value="1"/>
</dbReference>
<dbReference type="Proteomes" id="UP001432027">
    <property type="component" value="Unassembled WGS sequence"/>
</dbReference>
<organism evidence="1 2">
    <name type="scientific">Pristionchus entomophagus</name>
    <dbReference type="NCBI Taxonomy" id="358040"/>
    <lineage>
        <taxon>Eukaryota</taxon>
        <taxon>Metazoa</taxon>
        <taxon>Ecdysozoa</taxon>
        <taxon>Nematoda</taxon>
        <taxon>Chromadorea</taxon>
        <taxon>Rhabditida</taxon>
        <taxon>Rhabditina</taxon>
        <taxon>Diplogasteromorpha</taxon>
        <taxon>Diplogasteroidea</taxon>
        <taxon>Neodiplogasteridae</taxon>
        <taxon>Pristionchus</taxon>
    </lineage>
</organism>
<proteinExistence type="predicted"/>
<protein>
    <submittedName>
        <fullName evidence="1">Uncharacterized protein</fullName>
    </submittedName>
</protein>
<gene>
    <name evidence="1" type="ORF">PENTCL1PPCAC_3542</name>
</gene>
<feature type="non-terminal residue" evidence="1">
    <location>
        <position position="70"/>
    </location>
</feature>
<evidence type="ECO:0000313" key="1">
    <source>
        <dbReference type="EMBL" id="GMS81367.1"/>
    </source>
</evidence>
<keyword evidence="2" id="KW-1185">Reference proteome</keyword>
<dbReference type="GO" id="GO:0000127">
    <property type="term" value="C:transcription factor TFIIIC complex"/>
    <property type="evidence" value="ECO:0007669"/>
    <property type="project" value="TreeGrafter"/>
</dbReference>
<comment type="caution">
    <text evidence="1">The sequence shown here is derived from an EMBL/GenBank/DDBJ whole genome shotgun (WGS) entry which is preliminary data.</text>
</comment>